<dbReference type="InterPro" id="IPR003593">
    <property type="entry name" value="AAA+_ATPase"/>
</dbReference>
<keyword evidence="7" id="KW-0304">Gas vesicle</keyword>
<keyword evidence="5" id="KW-0378">Hydrolase</keyword>
<keyword evidence="6" id="KW-0067">ATP-binding</keyword>
<evidence type="ECO:0000313" key="12">
    <source>
        <dbReference type="Proteomes" id="UP000646053"/>
    </source>
</evidence>
<evidence type="ECO:0000259" key="10">
    <source>
        <dbReference type="SMART" id="SM00382"/>
    </source>
</evidence>
<protein>
    <submittedName>
        <fullName evidence="11">Gas vesicle protein GvpN</fullName>
    </submittedName>
</protein>
<evidence type="ECO:0000256" key="1">
    <source>
        <dbReference type="ARBA" id="ARBA00004496"/>
    </source>
</evidence>
<evidence type="ECO:0000256" key="5">
    <source>
        <dbReference type="ARBA" id="ARBA00022801"/>
    </source>
</evidence>
<dbReference type="GO" id="GO:0000027">
    <property type="term" value="P:ribosomal large subunit assembly"/>
    <property type="evidence" value="ECO:0007669"/>
    <property type="project" value="TreeGrafter"/>
</dbReference>
<dbReference type="InterPro" id="IPR011704">
    <property type="entry name" value="ATPase_dyneun-rel_AAA"/>
</dbReference>
<name>A0A8J8CKE1_9CYAN</name>
<feature type="domain" description="AAA+ ATPase" evidence="10">
    <location>
        <begin position="31"/>
        <end position="199"/>
    </location>
</feature>
<dbReference type="GO" id="GO:0031411">
    <property type="term" value="C:gas vesicle"/>
    <property type="evidence" value="ECO:0007669"/>
    <property type="project" value="UniProtKB-SubCell"/>
</dbReference>
<evidence type="ECO:0000256" key="8">
    <source>
        <dbReference type="ARBA" id="ARBA00035108"/>
    </source>
</evidence>
<proteinExistence type="inferred from homology"/>
<dbReference type="InterPro" id="IPR013462">
    <property type="entry name" value="Gas-vesicle_GvpN"/>
</dbReference>
<dbReference type="SUPFAM" id="SSF52540">
    <property type="entry name" value="P-loop containing nucleoside triphosphate hydrolases"/>
    <property type="match status" value="1"/>
</dbReference>
<dbReference type="AlphaFoldDB" id="A0A8J8CKE1"/>
<evidence type="ECO:0000256" key="2">
    <source>
        <dbReference type="ARBA" id="ARBA00009417"/>
    </source>
</evidence>
<dbReference type="Gene3D" id="3.40.50.300">
    <property type="entry name" value="P-loop containing nucleotide triphosphate hydrolases"/>
    <property type="match status" value="1"/>
</dbReference>
<dbReference type="RefSeq" id="WP_162425311.1">
    <property type="nucleotide sequence ID" value="NZ_WVIE01000040.1"/>
</dbReference>
<dbReference type="SMART" id="SM00382">
    <property type="entry name" value="AAA"/>
    <property type="match status" value="1"/>
</dbReference>
<sequence>MTTVLRASPRRFVSTPPVERLARRALRYLQSGFSVHLRGPAGTGKTTLALHLADLLARPMMLIYGDDESRSSDLIGAQSGYTRKKVVDNFIHSVVKVEDELKHNWVDSRLTMACREGFTLVYDEFNRSRPEVNNVLLSALEEKLLVLPPTSNQTEYVRVNSNFRAILTSNSEEYCGVHGTQDALMDRLVTIIMPEPDELTQQEILIQKTSLDRASASLIVQLVSTFRTQSGLVKSSGLRSSVVIAKVCQEHNILVSPDDTDFREICSDVLLSRSGLPFHKATELLWQLISALKTNESAEQANENAKSNIPSVAIEALTDKTEIDFEEITESKQIESFRQESNVERSIELTLNEQLSELLKEIPTTQDESQEGDFQNSEEQRIYQYLTHTDGAGLSDLESEFSMSRTQVLDTIRSMTRSGQVTHRDRKFFAVVRSEVKA</sequence>
<dbReference type="GO" id="GO:0005737">
    <property type="term" value="C:cytoplasm"/>
    <property type="evidence" value="ECO:0007669"/>
    <property type="project" value="UniProtKB-SubCell"/>
</dbReference>
<dbReference type="GO" id="GO:0030687">
    <property type="term" value="C:preribosome, large subunit precursor"/>
    <property type="evidence" value="ECO:0007669"/>
    <property type="project" value="TreeGrafter"/>
</dbReference>
<comment type="caution">
    <text evidence="11">The sequence shown here is derived from an EMBL/GenBank/DDBJ whole genome shotgun (WGS) entry which is preliminary data.</text>
</comment>
<keyword evidence="4" id="KW-0547">Nucleotide-binding</keyword>
<evidence type="ECO:0000256" key="9">
    <source>
        <dbReference type="ARBA" id="ARBA00049360"/>
    </source>
</evidence>
<organism evidence="11 12">
    <name type="scientific">Myxacorys almedinensis A</name>
    <dbReference type="NCBI Taxonomy" id="2690445"/>
    <lineage>
        <taxon>Bacteria</taxon>
        <taxon>Bacillati</taxon>
        <taxon>Cyanobacteriota</taxon>
        <taxon>Cyanophyceae</taxon>
        <taxon>Leptolyngbyales</taxon>
        <taxon>Leptolyngbyaceae</taxon>
        <taxon>Myxacorys</taxon>
        <taxon>Myxacorys almedinensis</taxon>
    </lineage>
</organism>
<reference evidence="11" key="1">
    <citation type="submission" date="2019-12" db="EMBL/GenBank/DDBJ databases">
        <title>High-Quality draft genome sequences of three cyanobacteria isolated from the limestone walls of the Old Cathedral of Coimbra.</title>
        <authorList>
            <person name="Tiago I."/>
            <person name="Soares F."/>
            <person name="Portugal A."/>
        </authorList>
    </citation>
    <scope>NUCLEOTIDE SEQUENCE</scope>
    <source>
        <strain evidence="11">A</strain>
    </source>
</reference>
<dbReference type="NCBIfam" id="TIGR02640">
    <property type="entry name" value="gas_vesic_GvpN"/>
    <property type="match status" value="1"/>
</dbReference>
<evidence type="ECO:0000313" key="11">
    <source>
        <dbReference type="EMBL" id="NDJ19788.1"/>
    </source>
</evidence>
<dbReference type="Pfam" id="PF07728">
    <property type="entry name" value="AAA_5"/>
    <property type="match status" value="1"/>
</dbReference>
<dbReference type="EMBL" id="WVIE01000040">
    <property type="protein sequence ID" value="NDJ19788.1"/>
    <property type="molecule type" value="Genomic_DNA"/>
</dbReference>
<evidence type="ECO:0000256" key="4">
    <source>
        <dbReference type="ARBA" id="ARBA00022741"/>
    </source>
</evidence>
<dbReference type="PANTHER" id="PTHR48103">
    <property type="entry name" value="MIDASIN-RELATED"/>
    <property type="match status" value="1"/>
</dbReference>
<comment type="catalytic activity">
    <reaction evidence="9">
        <text>ATP + H2O = ADP + phosphate + H(+)</text>
        <dbReference type="Rhea" id="RHEA:13065"/>
        <dbReference type="ChEBI" id="CHEBI:15377"/>
        <dbReference type="ChEBI" id="CHEBI:15378"/>
        <dbReference type="ChEBI" id="CHEBI:30616"/>
        <dbReference type="ChEBI" id="CHEBI:43474"/>
        <dbReference type="ChEBI" id="CHEBI:456216"/>
    </reaction>
</comment>
<evidence type="ECO:0000256" key="6">
    <source>
        <dbReference type="ARBA" id="ARBA00022840"/>
    </source>
</evidence>
<dbReference type="PANTHER" id="PTHR48103:SF2">
    <property type="entry name" value="MIDASIN"/>
    <property type="match status" value="1"/>
</dbReference>
<keyword evidence="12" id="KW-1185">Reference proteome</keyword>
<dbReference type="Proteomes" id="UP000646053">
    <property type="component" value="Unassembled WGS sequence"/>
</dbReference>
<keyword evidence="3" id="KW-0963">Cytoplasm</keyword>
<dbReference type="GO" id="GO:0016887">
    <property type="term" value="F:ATP hydrolysis activity"/>
    <property type="evidence" value="ECO:0007669"/>
    <property type="project" value="InterPro"/>
</dbReference>
<accession>A0A8J8CKE1</accession>
<dbReference type="InterPro" id="IPR027417">
    <property type="entry name" value="P-loop_NTPase"/>
</dbReference>
<comment type="subcellular location">
    <subcellularLocation>
        <location evidence="1">Cytoplasm</location>
    </subcellularLocation>
    <subcellularLocation>
        <location evidence="8">Gas vesicle</location>
    </subcellularLocation>
</comment>
<gene>
    <name evidence="11" type="primary">gvpN</name>
    <name evidence="11" type="ORF">GS601_21275</name>
</gene>
<dbReference type="GO" id="GO:0005524">
    <property type="term" value="F:ATP binding"/>
    <property type="evidence" value="ECO:0007669"/>
    <property type="project" value="UniProtKB-KW"/>
</dbReference>
<comment type="similarity">
    <text evidence="2">Belongs to the CbbQ/NirQ/NorQ/GpvN family.</text>
</comment>
<evidence type="ECO:0000256" key="3">
    <source>
        <dbReference type="ARBA" id="ARBA00022490"/>
    </source>
</evidence>
<evidence type="ECO:0000256" key="7">
    <source>
        <dbReference type="ARBA" id="ARBA00022987"/>
    </source>
</evidence>
<dbReference type="GO" id="GO:0031412">
    <property type="term" value="P:gas vesicle organization"/>
    <property type="evidence" value="ECO:0007669"/>
    <property type="project" value="InterPro"/>
</dbReference>